<name>A0A4R0R925_9APHY</name>
<dbReference type="Proteomes" id="UP000292702">
    <property type="component" value="Unassembled WGS sequence"/>
</dbReference>
<comment type="caution">
    <text evidence="2">The sequence shown here is derived from an EMBL/GenBank/DDBJ whole genome shotgun (WGS) entry which is preliminary data.</text>
</comment>
<proteinExistence type="predicted"/>
<accession>A0A4R0R925</accession>
<evidence type="ECO:0000313" key="3">
    <source>
        <dbReference type="Proteomes" id="UP000292702"/>
    </source>
</evidence>
<keyword evidence="3" id="KW-1185">Reference proteome</keyword>
<dbReference type="EMBL" id="RWJN01000644">
    <property type="protein sequence ID" value="TCD60178.1"/>
    <property type="molecule type" value="Genomic_DNA"/>
</dbReference>
<evidence type="ECO:0000256" key="1">
    <source>
        <dbReference type="SAM" id="MobiDB-lite"/>
    </source>
</evidence>
<reference evidence="2 3" key="1">
    <citation type="submission" date="2018-11" db="EMBL/GenBank/DDBJ databases">
        <title>Genome assembly of Steccherinum ochraceum LE-BIN_3174, the white-rot fungus of the Steccherinaceae family (The Residual Polyporoid clade, Polyporales, Basidiomycota).</title>
        <authorList>
            <person name="Fedorova T.V."/>
            <person name="Glazunova O.A."/>
            <person name="Landesman E.O."/>
            <person name="Moiseenko K.V."/>
            <person name="Psurtseva N.V."/>
            <person name="Savinova O.S."/>
            <person name="Shakhova N.V."/>
            <person name="Tyazhelova T.V."/>
            <person name="Vasina D.V."/>
        </authorList>
    </citation>
    <scope>NUCLEOTIDE SEQUENCE [LARGE SCALE GENOMIC DNA]</scope>
    <source>
        <strain evidence="2 3">LE-BIN_3174</strain>
    </source>
</reference>
<evidence type="ECO:0000313" key="2">
    <source>
        <dbReference type="EMBL" id="TCD60178.1"/>
    </source>
</evidence>
<protein>
    <submittedName>
        <fullName evidence="2">Uncharacterized protein</fullName>
    </submittedName>
</protein>
<dbReference type="AlphaFoldDB" id="A0A4R0R925"/>
<feature type="region of interest" description="Disordered" evidence="1">
    <location>
        <begin position="213"/>
        <end position="236"/>
    </location>
</feature>
<sequence>MAPVLNPDIGLVRVTSPTPPLKVLRPNFKLDPVVRDSRALLVDLDKFLAQQKTILQYNLNSDLHRDSVTSLLRQAPTHILEVMVTDPLPHHELKMAFNNAFHTKVRKRYLIDLKFSEKHWCGKKQDFFLRDPNKIRPLREAREILDGWKAGTVWFERISARELSHIETARKRVAQVKPPRSDKGFCRETRPLTAVAAKWGRWRVRKTPKYVPDEVEMEEPEKAAAEERVDEIEESD</sequence>
<organism evidence="2 3">
    <name type="scientific">Steccherinum ochraceum</name>
    <dbReference type="NCBI Taxonomy" id="92696"/>
    <lineage>
        <taxon>Eukaryota</taxon>
        <taxon>Fungi</taxon>
        <taxon>Dikarya</taxon>
        <taxon>Basidiomycota</taxon>
        <taxon>Agaricomycotina</taxon>
        <taxon>Agaricomycetes</taxon>
        <taxon>Polyporales</taxon>
        <taxon>Steccherinaceae</taxon>
        <taxon>Steccherinum</taxon>
    </lineage>
</organism>
<gene>
    <name evidence="2" type="ORF">EIP91_010613</name>
</gene>